<dbReference type="EMBL" id="BK003112">
    <property type="protein sequence ID" value="DAA03312.1"/>
    <property type="molecule type" value="Genomic_DNA"/>
</dbReference>
<organism evidence="1">
    <name type="scientific">Drosophila melanogaster</name>
    <name type="common">Fruit fly</name>
    <dbReference type="NCBI Taxonomy" id="7227"/>
    <lineage>
        <taxon>Eukaryota</taxon>
        <taxon>Metazoa</taxon>
        <taxon>Ecdysozoa</taxon>
        <taxon>Arthropoda</taxon>
        <taxon>Hexapoda</taxon>
        <taxon>Insecta</taxon>
        <taxon>Pterygota</taxon>
        <taxon>Neoptera</taxon>
        <taxon>Endopterygota</taxon>
        <taxon>Diptera</taxon>
        <taxon>Brachycera</taxon>
        <taxon>Muscomorpha</taxon>
        <taxon>Ephydroidea</taxon>
        <taxon>Drosophilidae</taxon>
        <taxon>Drosophila</taxon>
        <taxon>Sophophora</taxon>
    </lineage>
</organism>
<dbReference type="AlphaFoldDB" id="Q6IIF4"/>
<proteinExistence type="predicted"/>
<sequence>MSNSRYHLTQPITHFPLPFIHWFHLASHSHIASYFCRERFSICDHGKDVITFGASYEYCISFSIRNTARKYGKKSQLNECSKF</sequence>
<protein>
    <submittedName>
        <fullName evidence="1">HDC18417</fullName>
    </submittedName>
</protein>
<gene>
    <name evidence="1" type="ORF">HDC18417</name>
</gene>
<reference evidence="1" key="1">
    <citation type="journal article" date="2003" name="Genome Biol.">
        <title>An integrated gene annotation and transcriptional profiling approach towards the full gene content of the Drosophila genome.</title>
        <authorList>
            <person name="Hild M."/>
            <person name="Beckmann B."/>
            <person name="Haas S.A."/>
            <person name="Koch B."/>
            <person name="Solovyev V."/>
            <person name="Busold C."/>
            <person name="Fellenberg K."/>
            <person name="Boutros M."/>
            <person name="Vingron M."/>
            <person name="Sauer F."/>
            <person name="Hoheisel J.D."/>
            <person name="Paro R."/>
        </authorList>
    </citation>
    <scope>NUCLEOTIDE SEQUENCE</scope>
</reference>
<accession>Q6IIF4</accession>
<name>Q6IIF4_DROME</name>
<evidence type="ECO:0000313" key="1">
    <source>
        <dbReference type="EMBL" id="DAA03312.1"/>
    </source>
</evidence>